<keyword evidence="1" id="KW-0811">Translocation</keyword>
<dbReference type="InterPro" id="IPR036412">
    <property type="entry name" value="HAD-like_sf"/>
</dbReference>
<keyword evidence="1" id="KW-0813">Transport</keyword>
<dbReference type="EMBL" id="GBHO01043159">
    <property type="protein sequence ID" value="JAG00445.1"/>
    <property type="molecule type" value="Transcribed_RNA"/>
</dbReference>
<comment type="function">
    <text evidence="1">Essential component of the TIM23 complex, a complex that mediates the translocation of transit peptide-containing proteins across the mitochondrial inner membrane.</text>
</comment>
<reference evidence="3" key="1">
    <citation type="journal article" date="2014" name="PLoS ONE">
        <title>Transcriptome-Based Identification of ABC Transporters in the Western Tarnished Plant Bug Lygus hesperus.</title>
        <authorList>
            <person name="Hull J.J."/>
            <person name="Chaney K."/>
            <person name="Geib S.M."/>
            <person name="Fabrick J.A."/>
            <person name="Brent C.S."/>
            <person name="Walsh D."/>
            <person name="Lavine L.C."/>
        </authorList>
    </citation>
    <scope>NUCLEOTIDE SEQUENCE</scope>
</reference>
<keyword evidence="1" id="KW-0809">Transit peptide</keyword>
<dbReference type="InterPro" id="IPR023214">
    <property type="entry name" value="HAD_sf"/>
</dbReference>
<comment type="subcellular location">
    <subcellularLocation>
        <location evidence="1">Mitochondrion inner membrane</location>
        <topology evidence="1">Single-pass membrane protein</topology>
    </subcellularLocation>
</comment>
<dbReference type="PROSITE" id="PS50969">
    <property type="entry name" value="FCP1"/>
    <property type="match status" value="1"/>
</dbReference>
<dbReference type="Gene3D" id="3.40.50.1000">
    <property type="entry name" value="HAD superfamily/HAD-like"/>
    <property type="match status" value="1"/>
</dbReference>
<dbReference type="AlphaFoldDB" id="A0A0A9W6F1"/>
<gene>
    <name evidence="3" type="primary">CTDSP2_1</name>
    <name evidence="4" type="synonym">CTDSP2_0</name>
    <name evidence="3" type="ORF">CM83_5344</name>
    <name evidence="4" type="ORF">CM83_5345</name>
</gene>
<keyword evidence="1" id="KW-0496">Mitochondrion</keyword>
<feature type="domain" description="FCP1 homology" evidence="2">
    <location>
        <begin position="1"/>
        <end position="60"/>
    </location>
</feature>
<dbReference type="Pfam" id="PF03031">
    <property type="entry name" value="NIF"/>
    <property type="match status" value="1"/>
</dbReference>
<evidence type="ECO:0000313" key="3">
    <source>
        <dbReference type="EMBL" id="JAG00445.1"/>
    </source>
</evidence>
<dbReference type="InterPro" id="IPR004274">
    <property type="entry name" value="FCP1_dom"/>
</dbReference>
<protein>
    <recommendedName>
        <fullName evidence="1">Mitochondrial import inner membrane translocase subunit TIM50</fullName>
    </recommendedName>
</protein>
<dbReference type="GO" id="GO:0015031">
    <property type="term" value="P:protein transport"/>
    <property type="evidence" value="ECO:0007669"/>
    <property type="project" value="UniProtKB-KW"/>
</dbReference>
<dbReference type="PANTHER" id="PTHR12210">
    <property type="entry name" value="DULLARD PROTEIN PHOSPHATASE"/>
    <property type="match status" value="1"/>
</dbReference>
<comment type="similarity">
    <text evidence="1">Belongs to the TIM50 family.</text>
</comment>
<evidence type="ECO:0000256" key="1">
    <source>
        <dbReference type="RuleBase" id="RU365079"/>
    </source>
</evidence>
<reference evidence="3" key="2">
    <citation type="submission" date="2014-07" db="EMBL/GenBank/DDBJ databases">
        <authorList>
            <person name="Hull J."/>
        </authorList>
    </citation>
    <scope>NUCLEOTIDE SEQUENCE</scope>
</reference>
<sequence>MGSYIKDLSLLGRDIDKVVIIDNSPSSYYLQPDNALPIQSWFFRQDDRQLGDLVPLLDDLAECENIPDSIKRYRMHFTEGYYKPPQNRIPPSLTIQASTPTTS</sequence>
<dbReference type="InterPro" id="IPR050365">
    <property type="entry name" value="TIM50"/>
</dbReference>
<evidence type="ECO:0000313" key="4">
    <source>
        <dbReference type="EMBL" id="JAG12824.1"/>
    </source>
</evidence>
<dbReference type="GO" id="GO:0005744">
    <property type="term" value="C:TIM23 mitochondrial import inner membrane translocase complex"/>
    <property type="evidence" value="ECO:0007669"/>
    <property type="project" value="UniProtKB-UniRule"/>
</dbReference>
<dbReference type="EMBL" id="GBHO01030780">
    <property type="protein sequence ID" value="JAG12824.1"/>
    <property type="molecule type" value="Transcribed_RNA"/>
</dbReference>
<accession>A0A0A9W6F1</accession>
<comment type="subunit">
    <text evidence="1">Component of the TIM23 complex.</text>
</comment>
<proteinExistence type="inferred from homology"/>
<dbReference type="SUPFAM" id="SSF56784">
    <property type="entry name" value="HAD-like"/>
    <property type="match status" value="1"/>
</dbReference>
<organism evidence="3">
    <name type="scientific">Lygus hesperus</name>
    <name type="common">Western plant bug</name>
    <dbReference type="NCBI Taxonomy" id="30085"/>
    <lineage>
        <taxon>Eukaryota</taxon>
        <taxon>Metazoa</taxon>
        <taxon>Ecdysozoa</taxon>
        <taxon>Arthropoda</taxon>
        <taxon>Hexapoda</taxon>
        <taxon>Insecta</taxon>
        <taxon>Pterygota</taxon>
        <taxon>Neoptera</taxon>
        <taxon>Paraneoptera</taxon>
        <taxon>Hemiptera</taxon>
        <taxon>Heteroptera</taxon>
        <taxon>Panheteroptera</taxon>
        <taxon>Cimicomorpha</taxon>
        <taxon>Miridae</taxon>
        <taxon>Mirini</taxon>
        <taxon>Lygus</taxon>
    </lineage>
</organism>
<name>A0A0A9W6F1_LYGHE</name>
<evidence type="ECO:0000259" key="2">
    <source>
        <dbReference type="PROSITE" id="PS50969"/>
    </source>
</evidence>
<keyword evidence="1" id="KW-0653">Protein transport</keyword>